<organism evidence="1 2">
    <name type="scientific">Cichorium intybus</name>
    <name type="common">Chicory</name>
    <dbReference type="NCBI Taxonomy" id="13427"/>
    <lineage>
        <taxon>Eukaryota</taxon>
        <taxon>Viridiplantae</taxon>
        <taxon>Streptophyta</taxon>
        <taxon>Embryophyta</taxon>
        <taxon>Tracheophyta</taxon>
        <taxon>Spermatophyta</taxon>
        <taxon>Magnoliopsida</taxon>
        <taxon>eudicotyledons</taxon>
        <taxon>Gunneridae</taxon>
        <taxon>Pentapetalae</taxon>
        <taxon>asterids</taxon>
        <taxon>campanulids</taxon>
        <taxon>Asterales</taxon>
        <taxon>Asteraceae</taxon>
        <taxon>Cichorioideae</taxon>
        <taxon>Cichorieae</taxon>
        <taxon>Cichoriinae</taxon>
        <taxon>Cichorium</taxon>
    </lineage>
</organism>
<reference evidence="1 2" key="2">
    <citation type="journal article" date="2022" name="Mol. Ecol. Resour.">
        <title>The genomes of chicory, endive, great burdock and yacon provide insights into Asteraceae paleo-polyploidization history and plant inulin production.</title>
        <authorList>
            <person name="Fan W."/>
            <person name="Wang S."/>
            <person name="Wang H."/>
            <person name="Wang A."/>
            <person name="Jiang F."/>
            <person name="Liu H."/>
            <person name="Zhao H."/>
            <person name="Xu D."/>
            <person name="Zhang Y."/>
        </authorList>
    </citation>
    <scope>NUCLEOTIDE SEQUENCE [LARGE SCALE GENOMIC DNA]</scope>
    <source>
        <strain evidence="2">cv. Punajuju</strain>
        <tissue evidence="1">Leaves</tissue>
    </source>
</reference>
<gene>
    <name evidence="1" type="ORF">L2E82_10390</name>
</gene>
<name>A0ACB9GAE9_CICIN</name>
<evidence type="ECO:0000313" key="1">
    <source>
        <dbReference type="EMBL" id="KAI3780409.1"/>
    </source>
</evidence>
<proteinExistence type="predicted"/>
<dbReference type="EMBL" id="CM042010">
    <property type="protein sequence ID" value="KAI3780409.1"/>
    <property type="molecule type" value="Genomic_DNA"/>
</dbReference>
<evidence type="ECO:0000313" key="2">
    <source>
        <dbReference type="Proteomes" id="UP001055811"/>
    </source>
</evidence>
<keyword evidence="2" id="KW-1185">Reference proteome</keyword>
<accession>A0ACB9GAE9</accession>
<protein>
    <submittedName>
        <fullName evidence="1">Uncharacterized protein</fullName>
    </submittedName>
</protein>
<dbReference type="Proteomes" id="UP001055811">
    <property type="component" value="Linkage Group LG02"/>
</dbReference>
<sequence>MARAYIGIIDFTIKADLIFHMKHDIENDLERRKEAIMYFDDIQAEVQEMDDITSIISGLPASTKKNMTMIFICGARELDCYLSLNCNISKWKVDRGYGQSCRSFLPTRNPLEAL</sequence>
<comment type="caution">
    <text evidence="1">The sequence shown here is derived from an EMBL/GenBank/DDBJ whole genome shotgun (WGS) entry which is preliminary data.</text>
</comment>
<reference evidence="2" key="1">
    <citation type="journal article" date="2022" name="Mol. Ecol. Resour.">
        <title>The genomes of chicory, endive, great burdock and yacon provide insights into Asteraceae palaeo-polyploidization history and plant inulin production.</title>
        <authorList>
            <person name="Fan W."/>
            <person name="Wang S."/>
            <person name="Wang H."/>
            <person name="Wang A."/>
            <person name="Jiang F."/>
            <person name="Liu H."/>
            <person name="Zhao H."/>
            <person name="Xu D."/>
            <person name="Zhang Y."/>
        </authorList>
    </citation>
    <scope>NUCLEOTIDE SEQUENCE [LARGE SCALE GENOMIC DNA]</scope>
    <source>
        <strain evidence="2">cv. Punajuju</strain>
    </source>
</reference>